<accession>A0ABP8DED1</accession>
<comment type="caution">
    <text evidence="1">The sequence shown here is derived from an EMBL/GenBank/DDBJ whole genome shotgun (WGS) entry which is preliminary data.</text>
</comment>
<proteinExistence type="predicted"/>
<reference evidence="2" key="1">
    <citation type="journal article" date="2019" name="Int. J. Syst. Evol. Microbiol.">
        <title>The Global Catalogue of Microorganisms (GCM) 10K type strain sequencing project: providing services to taxonomists for standard genome sequencing and annotation.</title>
        <authorList>
            <consortium name="The Broad Institute Genomics Platform"/>
            <consortium name="The Broad Institute Genome Sequencing Center for Infectious Disease"/>
            <person name="Wu L."/>
            <person name="Ma J."/>
        </authorList>
    </citation>
    <scope>NUCLEOTIDE SEQUENCE [LARGE SCALE GENOMIC DNA]</scope>
    <source>
        <strain evidence="2">JCM 17441</strain>
    </source>
</reference>
<dbReference type="RefSeq" id="WP_345130976.1">
    <property type="nucleotide sequence ID" value="NZ_BAABAT010000017.1"/>
</dbReference>
<evidence type="ECO:0008006" key="3">
    <source>
        <dbReference type="Google" id="ProtNLM"/>
    </source>
</evidence>
<organism evidence="1 2">
    <name type="scientific">Dactylosporangium darangshiense</name>
    <dbReference type="NCBI Taxonomy" id="579108"/>
    <lineage>
        <taxon>Bacteria</taxon>
        <taxon>Bacillati</taxon>
        <taxon>Actinomycetota</taxon>
        <taxon>Actinomycetes</taxon>
        <taxon>Micromonosporales</taxon>
        <taxon>Micromonosporaceae</taxon>
        <taxon>Dactylosporangium</taxon>
    </lineage>
</organism>
<protein>
    <recommendedName>
        <fullName evidence="3">Secreted protein</fullName>
    </recommendedName>
</protein>
<evidence type="ECO:0000313" key="2">
    <source>
        <dbReference type="Proteomes" id="UP001500620"/>
    </source>
</evidence>
<gene>
    <name evidence="1" type="ORF">GCM10022255_056480</name>
</gene>
<name>A0ABP8DED1_9ACTN</name>
<sequence>MDALVDRLDRIRGTVAPRNHNARTIAALTNNPGCGRRGLMDAAGVNKGAVAGQLGFPAAFGQSRFAIARGNAFEAQVKADGAAELLQLLRERLGLAIPEVAYDDLSNVGGNASREVRYARTRSLLARAAAEREDAGTLFDHPMLRLDIAGYYAYLEPDLIAFRAGGRFHVVEIKSFAVIDGQADPGKAAAAAKQSAVYVLAMRELLGELGHPPESVSHNVVLVCPENFANRPIATLVDVRKQLTVLQRQLSRLTRLDKILDALPAGLSFDLAYDADHNATRHPDELRKAVSAIDARYNPDCLGSCEMAFFCRDESAGSTSALGRSIRDDLGGVESVSTVLGLARGTLPPGAGQEEIAGLLRLAHRLRTECLQEAGAA</sequence>
<dbReference type="Proteomes" id="UP001500620">
    <property type="component" value="Unassembled WGS sequence"/>
</dbReference>
<evidence type="ECO:0000313" key="1">
    <source>
        <dbReference type="EMBL" id="GAA4253901.1"/>
    </source>
</evidence>
<dbReference type="EMBL" id="BAABAT010000017">
    <property type="protein sequence ID" value="GAA4253901.1"/>
    <property type="molecule type" value="Genomic_DNA"/>
</dbReference>
<keyword evidence="2" id="KW-1185">Reference proteome</keyword>